<dbReference type="InterPro" id="IPR024212">
    <property type="entry name" value="DUF3837"/>
</dbReference>
<protein>
    <recommendedName>
        <fullName evidence="1">DUF3837 domain-containing protein</fullName>
    </recommendedName>
</protein>
<dbReference type="Proteomes" id="UP001600894">
    <property type="component" value="Unassembled WGS sequence"/>
</dbReference>
<dbReference type="Gene3D" id="1.20.58.1400">
    <property type="entry name" value="Domain of unknown function DUF3837"/>
    <property type="match status" value="1"/>
</dbReference>
<dbReference type="EMBL" id="BAABXL010000001">
    <property type="protein sequence ID" value="GAA6268806.1"/>
    <property type="molecule type" value="Genomic_DNA"/>
</dbReference>
<keyword evidence="3" id="KW-1185">Reference proteome</keyword>
<evidence type="ECO:0000313" key="2">
    <source>
        <dbReference type="EMBL" id="GAA6268806.1"/>
    </source>
</evidence>
<accession>A0ABQ0AXQ5</accession>
<sequence>MSYIIKMALDIKAGFEPPANMSSPIEAYCAVGTIARAMGLECPERKDTLFEMRQALREAIEGKEFPSTRIEKITRILMSFIRNEATTDQMMEYTLYGYENEGAGR</sequence>
<reference evidence="2 3" key="1">
    <citation type="submission" date="2024-04" db="EMBL/GenBank/DDBJ databases">
        <title>Defined microbial consortia suppress multidrug-resistant proinflammatory Enterobacteriaceae via ecological control.</title>
        <authorList>
            <person name="Furuichi M."/>
            <person name="Kawaguchi T."/>
            <person name="Pust M."/>
            <person name="Yasuma K."/>
            <person name="Plichta D."/>
            <person name="Hasegawa N."/>
            <person name="Ohya T."/>
            <person name="Bhattarai S."/>
            <person name="Sasajima S."/>
            <person name="Aoto Y."/>
            <person name="Tuganbaev T."/>
            <person name="Yaginuma M."/>
            <person name="Ueda M."/>
            <person name="Okahashi N."/>
            <person name="Amafuji K."/>
            <person name="Kiridooshi Y."/>
            <person name="Sugita K."/>
            <person name="Strazar M."/>
            <person name="Skelly A."/>
            <person name="Suda W."/>
            <person name="Hattori M."/>
            <person name="Nakamoto N."/>
            <person name="Caballero S."/>
            <person name="Norman J."/>
            <person name="Olle B."/>
            <person name="Tanoue T."/>
            <person name="Arita M."/>
            <person name="Bucci V."/>
            <person name="Atarashi K."/>
            <person name="Xavier R."/>
            <person name="Honda K."/>
        </authorList>
    </citation>
    <scope>NUCLEOTIDE SEQUENCE [LARGE SCALE GENOMIC DNA]</scope>
    <source>
        <strain evidence="3">f13</strain>
    </source>
</reference>
<feature type="domain" description="DUF3837" evidence="1">
    <location>
        <begin position="1"/>
        <end position="101"/>
    </location>
</feature>
<dbReference type="RefSeq" id="WP_176253317.1">
    <property type="nucleotide sequence ID" value="NZ_BAABXL010000001.1"/>
</dbReference>
<dbReference type="InterPro" id="IPR038406">
    <property type="entry name" value="DUF3837_sf"/>
</dbReference>
<name>A0ABQ0AXQ5_9FIRM</name>
<evidence type="ECO:0000313" key="3">
    <source>
        <dbReference type="Proteomes" id="UP001600894"/>
    </source>
</evidence>
<dbReference type="Pfam" id="PF12939">
    <property type="entry name" value="DUF3837"/>
    <property type="match status" value="1"/>
</dbReference>
<proteinExistence type="predicted"/>
<comment type="caution">
    <text evidence="2">The sequence shown here is derived from an EMBL/GenBank/DDBJ whole genome shotgun (WGS) entry which is preliminary data.</text>
</comment>
<evidence type="ECO:0000259" key="1">
    <source>
        <dbReference type="Pfam" id="PF12939"/>
    </source>
</evidence>
<organism evidence="2 3">
    <name type="scientific">Enterocloster alcoholdehydrogenati</name>
    <dbReference type="NCBI Taxonomy" id="2547410"/>
    <lineage>
        <taxon>Bacteria</taxon>
        <taxon>Bacillati</taxon>
        <taxon>Bacillota</taxon>
        <taxon>Clostridia</taxon>
        <taxon>Lachnospirales</taxon>
        <taxon>Lachnospiraceae</taxon>
        <taxon>Enterocloster</taxon>
    </lineage>
</organism>
<gene>
    <name evidence="2" type="ORF">F130042H8_18660</name>
</gene>